<dbReference type="Pfam" id="PF11938">
    <property type="entry name" value="DUF3456"/>
    <property type="match status" value="1"/>
</dbReference>
<evidence type="ECO:0000313" key="3">
    <source>
        <dbReference type="EMBL" id="KAK0141502.1"/>
    </source>
</evidence>
<dbReference type="AlphaFoldDB" id="A0AA47NZF5"/>
<keyword evidence="1" id="KW-0732">Signal</keyword>
<comment type="caution">
    <text evidence="3">The sequence shown here is derived from an EMBL/GenBank/DDBJ whole genome shotgun (WGS) entry which is preliminary data.</text>
</comment>
<feature type="signal peptide" evidence="1">
    <location>
        <begin position="1"/>
        <end position="24"/>
    </location>
</feature>
<gene>
    <name evidence="3" type="ORF">N1851_021396</name>
</gene>
<name>A0AA47NZF5_MERPO</name>
<protein>
    <recommendedName>
        <fullName evidence="2">DUF3456 domain-containing protein</fullName>
    </recommendedName>
</protein>
<reference evidence="3" key="1">
    <citation type="journal article" date="2023" name="Front. Mar. Sci.">
        <title>A new Merluccius polli reference genome to investigate the effects of global change in West African waters.</title>
        <authorList>
            <person name="Mateo J.L."/>
            <person name="Blanco-Fernandez C."/>
            <person name="Garcia-Vazquez E."/>
            <person name="Machado-Schiaffino G."/>
        </authorList>
    </citation>
    <scope>NUCLEOTIDE SEQUENCE</scope>
    <source>
        <strain evidence="3">C29</strain>
        <tissue evidence="3">Fin</tissue>
    </source>
</reference>
<dbReference type="EMBL" id="JAOPHQ010003816">
    <property type="protein sequence ID" value="KAK0141502.1"/>
    <property type="molecule type" value="Genomic_DNA"/>
</dbReference>
<proteinExistence type="predicted"/>
<dbReference type="InterPro" id="IPR021852">
    <property type="entry name" value="DUF3456"/>
</dbReference>
<organism evidence="3 4">
    <name type="scientific">Merluccius polli</name>
    <name type="common">Benguela hake</name>
    <name type="synonym">Merluccius cadenati</name>
    <dbReference type="NCBI Taxonomy" id="89951"/>
    <lineage>
        <taxon>Eukaryota</taxon>
        <taxon>Metazoa</taxon>
        <taxon>Chordata</taxon>
        <taxon>Craniata</taxon>
        <taxon>Vertebrata</taxon>
        <taxon>Euteleostomi</taxon>
        <taxon>Actinopterygii</taxon>
        <taxon>Neopterygii</taxon>
        <taxon>Teleostei</taxon>
        <taxon>Neoteleostei</taxon>
        <taxon>Acanthomorphata</taxon>
        <taxon>Zeiogadaria</taxon>
        <taxon>Gadariae</taxon>
        <taxon>Gadiformes</taxon>
        <taxon>Gadoidei</taxon>
        <taxon>Merlucciidae</taxon>
        <taxon>Merluccius</taxon>
    </lineage>
</organism>
<evidence type="ECO:0000259" key="2">
    <source>
        <dbReference type="Pfam" id="PF11938"/>
    </source>
</evidence>
<dbReference type="Proteomes" id="UP001174136">
    <property type="component" value="Unassembled WGS sequence"/>
</dbReference>
<accession>A0AA47NZF5</accession>
<evidence type="ECO:0000313" key="4">
    <source>
        <dbReference type="Proteomes" id="UP001174136"/>
    </source>
</evidence>
<feature type="chain" id="PRO_5041314311" description="DUF3456 domain-containing protein" evidence="1">
    <location>
        <begin position="25"/>
        <end position="119"/>
    </location>
</feature>
<keyword evidence="4" id="KW-1185">Reference proteome</keyword>
<evidence type="ECO:0000256" key="1">
    <source>
        <dbReference type="SAM" id="SignalP"/>
    </source>
</evidence>
<sequence>MYRHITSFTFSSRLLKFLFPHTCAVEIVKVIKDSPAVTRQIVLKRLLSGEVCDRPVFHNHKVAYKDTMTSSCKQLLEDHHEEFSEVLLSEEPKNLEITMCYELSSSCVGVKHQSFTVSY</sequence>
<feature type="domain" description="DUF3456" evidence="2">
    <location>
        <begin position="58"/>
        <end position="107"/>
    </location>
</feature>